<organism evidence="2 3">
    <name type="scientific">Marmoricola endophyticus</name>
    <dbReference type="NCBI Taxonomy" id="2040280"/>
    <lineage>
        <taxon>Bacteria</taxon>
        <taxon>Bacillati</taxon>
        <taxon>Actinomycetota</taxon>
        <taxon>Actinomycetes</taxon>
        <taxon>Propionibacteriales</taxon>
        <taxon>Nocardioidaceae</taxon>
        <taxon>Marmoricola</taxon>
    </lineage>
</organism>
<protein>
    <recommendedName>
        <fullName evidence="4">Spermidine synthase</fullName>
    </recommendedName>
</protein>
<keyword evidence="1" id="KW-0620">Polyamine biosynthesis</keyword>
<dbReference type="Gene3D" id="3.40.50.150">
    <property type="entry name" value="Vaccinia Virus protein VP39"/>
    <property type="match status" value="1"/>
</dbReference>
<gene>
    <name evidence="2" type="ORF">GCM10011519_30160</name>
</gene>
<dbReference type="RefSeq" id="WP_188780513.1">
    <property type="nucleotide sequence ID" value="NZ_BMKQ01000001.1"/>
</dbReference>
<reference evidence="2" key="1">
    <citation type="journal article" date="2014" name="Int. J. Syst. Evol. Microbiol.">
        <title>Complete genome sequence of Corynebacterium casei LMG S-19264T (=DSM 44701T), isolated from a smear-ripened cheese.</title>
        <authorList>
            <consortium name="US DOE Joint Genome Institute (JGI-PGF)"/>
            <person name="Walter F."/>
            <person name="Albersmeier A."/>
            <person name="Kalinowski J."/>
            <person name="Ruckert C."/>
        </authorList>
    </citation>
    <scope>NUCLEOTIDE SEQUENCE</scope>
    <source>
        <strain evidence="2">CGMCC 1.16067</strain>
    </source>
</reference>
<evidence type="ECO:0000313" key="3">
    <source>
        <dbReference type="Proteomes" id="UP000649179"/>
    </source>
</evidence>
<sequence length="220" mass="23337">MARDVARTRDDLALRVREDGTLELRANGLFVMDTAETSTERALATAALAQAGPGPLTVLVGGLGLGFTAAAVLDDDRVERCVVAELEPRLVAWLRDGTVPHGPALLDDPRLEVVVGDVADLLSPGTGPSYDLVLLDVDNGPDNLVHNANAALYAVDGLRKVRQVLRPGGRLVVWSADRSSALAAAVTAVLGRCEEIELPVRLQGRDEAYWLYEGAVASQP</sequence>
<dbReference type="InterPro" id="IPR029063">
    <property type="entry name" value="SAM-dependent_MTases_sf"/>
</dbReference>
<accession>A0A917BPI9</accession>
<dbReference type="AlphaFoldDB" id="A0A917BPI9"/>
<dbReference type="EMBL" id="BMKQ01000001">
    <property type="protein sequence ID" value="GGF54218.1"/>
    <property type="molecule type" value="Genomic_DNA"/>
</dbReference>
<dbReference type="Proteomes" id="UP000649179">
    <property type="component" value="Unassembled WGS sequence"/>
</dbReference>
<evidence type="ECO:0000313" key="2">
    <source>
        <dbReference type="EMBL" id="GGF54218.1"/>
    </source>
</evidence>
<comment type="caution">
    <text evidence="2">The sequence shown here is derived from an EMBL/GenBank/DDBJ whole genome shotgun (WGS) entry which is preliminary data.</text>
</comment>
<evidence type="ECO:0008006" key="4">
    <source>
        <dbReference type="Google" id="ProtNLM"/>
    </source>
</evidence>
<name>A0A917BPI9_9ACTN</name>
<dbReference type="PANTHER" id="PTHR43317">
    <property type="entry name" value="THERMOSPERMINE SYNTHASE ACAULIS5"/>
    <property type="match status" value="1"/>
</dbReference>
<proteinExistence type="predicted"/>
<dbReference type="GO" id="GO:0006596">
    <property type="term" value="P:polyamine biosynthetic process"/>
    <property type="evidence" value="ECO:0007669"/>
    <property type="project" value="UniProtKB-KW"/>
</dbReference>
<reference evidence="2" key="2">
    <citation type="submission" date="2020-09" db="EMBL/GenBank/DDBJ databases">
        <authorList>
            <person name="Sun Q."/>
            <person name="Zhou Y."/>
        </authorList>
    </citation>
    <scope>NUCLEOTIDE SEQUENCE</scope>
    <source>
        <strain evidence="2">CGMCC 1.16067</strain>
    </source>
</reference>
<dbReference type="PANTHER" id="PTHR43317:SF3">
    <property type="entry name" value="BLR2883 PROTEIN"/>
    <property type="match status" value="1"/>
</dbReference>
<evidence type="ECO:0000256" key="1">
    <source>
        <dbReference type="ARBA" id="ARBA00023115"/>
    </source>
</evidence>
<keyword evidence="3" id="KW-1185">Reference proteome</keyword>
<dbReference type="SUPFAM" id="SSF53335">
    <property type="entry name" value="S-adenosyl-L-methionine-dependent methyltransferases"/>
    <property type="match status" value="1"/>
</dbReference>